<dbReference type="RefSeq" id="WP_172420454.1">
    <property type="nucleotide sequence ID" value="NZ_AP022843.1"/>
</dbReference>
<dbReference type="Proteomes" id="UP000502259">
    <property type="component" value="Chromosome"/>
</dbReference>
<reference evidence="1 2" key="1">
    <citation type="submission" date="2020-03" db="EMBL/GenBank/DDBJ databases">
        <title>Complete Genome Sequence of Halomonas hydrothermalis Strain Slthf2, Halophilic Bacterium Isolated from Deep-Sea Hydrothermal-Vent Environments.</title>
        <authorList>
            <person name="Takeyama N."/>
            <person name="Huang M."/>
            <person name="Sato K."/>
            <person name="Galipon J."/>
            <person name="Arakawa K."/>
        </authorList>
    </citation>
    <scope>NUCLEOTIDE SEQUENCE [LARGE SCALE GENOMIC DNA]</scope>
    <source>
        <strain evidence="1 2">Slthf2</strain>
    </source>
</reference>
<proteinExistence type="predicted"/>
<organism evidence="1 2">
    <name type="scientific">Halomonas hydrothermalis</name>
    <dbReference type="NCBI Taxonomy" id="115561"/>
    <lineage>
        <taxon>Bacteria</taxon>
        <taxon>Pseudomonadati</taxon>
        <taxon>Pseudomonadota</taxon>
        <taxon>Gammaproteobacteria</taxon>
        <taxon>Oceanospirillales</taxon>
        <taxon>Halomonadaceae</taxon>
        <taxon>Halomonas</taxon>
    </lineage>
</organism>
<name>A0A6F8U2Q3_9GAMM</name>
<evidence type="ECO:0000313" key="1">
    <source>
        <dbReference type="EMBL" id="BCB07441.1"/>
    </source>
</evidence>
<evidence type="ECO:0000313" key="2">
    <source>
        <dbReference type="Proteomes" id="UP000502259"/>
    </source>
</evidence>
<keyword evidence="2" id="KW-1185">Reference proteome</keyword>
<sequence>MLNAKKMRDPAIWQTDLDTLMERIHDHYLVDEGAFVSESRLSTLAHTI</sequence>
<accession>A0A6F8U2Q3</accession>
<dbReference type="EMBL" id="AP022843">
    <property type="protein sequence ID" value="BCB07441.1"/>
    <property type="molecule type" value="Genomic_DNA"/>
</dbReference>
<gene>
    <name evidence="1" type="ORF">HHSLTHF2_13310</name>
</gene>
<protein>
    <submittedName>
        <fullName evidence="1">Uncharacterized protein</fullName>
    </submittedName>
</protein>
<dbReference type="AlphaFoldDB" id="A0A6F8U2Q3"/>